<gene>
    <name evidence="2" type="ORF">HMPREF1541_09033</name>
</gene>
<dbReference type="PROSITE" id="PS50011">
    <property type="entry name" value="PROTEIN_KINASE_DOM"/>
    <property type="match status" value="1"/>
</dbReference>
<sequence length="265" mass="29910">MATATRPMKFIHLDGRHVTEPIIGLGGSCIVIQQHQYAVKIPKLSRPLQEDATESDHESDYNEILVVTQALLAEKLIYQRLGEHPQIVRCHNASDTEPMIEMEIADKGSLRSFLQKADIGKAQKLVWLKQIASALVFVHERKVIFGDVRLDNCLLDQKLHVKLSDFGNSTLMSLDWDLVGADEQGYSVQTDIGQFGALIYEITTLEGCKFDLWQGSNRKIATWPQRSSLPATEGKWLAEVMEKCWTRGFVSVTELRDELEKCSPN</sequence>
<protein>
    <recommendedName>
        <fullName evidence="1">Protein kinase domain-containing protein</fullName>
    </recommendedName>
</protein>
<feature type="domain" description="Protein kinase" evidence="1">
    <location>
        <begin position="1"/>
        <end position="265"/>
    </location>
</feature>
<dbReference type="Pfam" id="PF07714">
    <property type="entry name" value="PK_Tyr_Ser-Thr"/>
    <property type="match status" value="1"/>
</dbReference>
<dbReference type="InterPro" id="IPR001245">
    <property type="entry name" value="Ser-Thr/Tyr_kinase_cat_dom"/>
</dbReference>
<dbReference type="PANTHER" id="PTHR44329">
    <property type="entry name" value="SERINE/THREONINE-PROTEIN KINASE TNNI3K-RELATED"/>
    <property type="match status" value="1"/>
</dbReference>
<evidence type="ECO:0000313" key="3">
    <source>
        <dbReference type="Proteomes" id="UP000030752"/>
    </source>
</evidence>
<dbReference type="OrthoDB" id="1668230at2759"/>
<reference evidence="2 3" key="1">
    <citation type="submission" date="2013-03" db="EMBL/GenBank/DDBJ databases">
        <title>The Genome Sequence of Phialophora europaea CBS 101466.</title>
        <authorList>
            <consortium name="The Broad Institute Genomics Platform"/>
            <person name="Cuomo C."/>
            <person name="de Hoog S."/>
            <person name="Gorbushina A."/>
            <person name="Walker B."/>
            <person name="Young S.K."/>
            <person name="Zeng Q."/>
            <person name="Gargeya S."/>
            <person name="Fitzgerald M."/>
            <person name="Haas B."/>
            <person name="Abouelleil A."/>
            <person name="Allen A.W."/>
            <person name="Alvarado L."/>
            <person name="Arachchi H.M."/>
            <person name="Berlin A.M."/>
            <person name="Chapman S.B."/>
            <person name="Gainer-Dewar J."/>
            <person name="Goldberg J."/>
            <person name="Griggs A."/>
            <person name="Gujja S."/>
            <person name="Hansen M."/>
            <person name="Howarth C."/>
            <person name="Imamovic A."/>
            <person name="Ireland A."/>
            <person name="Larimer J."/>
            <person name="McCowan C."/>
            <person name="Murphy C."/>
            <person name="Pearson M."/>
            <person name="Poon T.W."/>
            <person name="Priest M."/>
            <person name="Roberts A."/>
            <person name="Saif S."/>
            <person name="Shea T."/>
            <person name="Sisk P."/>
            <person name="Sykes S."/>
            <person name="Wortman J."/>
            <person name="Nusbaum C."/>
            <person name="Birren B."/>
        </authorList>
    </citation>
    <scope>NUCLEOTIDE SEQUENCE [LARGE SCALE GENOMIC DNA]</scope>
    <source>
        <strain evidence="2 3">CBS 101466</strain>
    </source>
</reference>
<dbReference type="Gene3D" id="1.10.510.10">
    <property type="entry name" value="Transferase(Phosphotransferase) domain 1"/>
    <property type="match status" value="1"/>
</dbReference>
<dbReference type="AlphaFoldDB" id="W2RK83"/>
<accession>W2RK83</accession>
<dbReference type="InParanoid" id="W2RK83"/>
<organism evidence="2 3">
    <name type="scientific">Cyphellophora europaea (strain CBS 101466)</name>
    <name type="common">Phialophora europaea</name>
    <dbReference type="NCBI Taxonomy" id="1220924"/>
    <lineage>
        <taxon>Eukaryota</taxon>
        <taxon>Fungi</taxon>
        <taxon>Dikarya</taxon>
        <taxon>Ascomycota</taxon>
        <taxon>Pezizomycotina</taxon>
        <taxon>Eurotiomycetes</taxon>
        <taxon>Chaetothyriomycetidae</taxon>
        <taxon>Chaetothyriales</taxon>
        <taxon>Cyphellophoraceae</taxon>
        <taxon>Cyphellophora</taxon>
    </lineage>
</organism>
<dbReference type="GO" id="GO:0004674">
    <property type="term" value="F:protein serine/threonine kinase activity"/>
    <property type="evidence" value="ECO:0007669"/>
    <property type="project" value="TreeGrafter"/>
</dbReference>
<dbReference type="InterPro" id="IPR051681">
    <property type="entry name" value="Ser/Thr_Kinases-Pseudokinases"/>
</dbReference>
<dbReference type="eggNOG" id="KOG0194">
    <property type="taxonomic scope" value="Eukaryota"/>
</dbReference>
<evidence type="ECO:0000313" key="2">
    <source>
        <dbReference type="EMBL" id="ETN36755.1"/>
    </source>
</evidence>
<evidence type="ECO:0000259" key="1">
    <source>
        <dbReference type="PROSITE" id="PS50011"/>
    </source>
</evidence>
<dbReference type="VEuPathDB" id="FungiDB:HMPREF1541_09033"/>
<keyword evidence="3" id="KW-1185">Reference proteome</keyword>
<proteinExistence type="predicted"/>
<dbReference type="PANTHER" id="PTHR44329:SF289">
    <property type="entry name" value="SERINE_THREONINE-PROTEIN KINASE VIK"/>
    <property type="match status" value="1"/>
</dbReference>
<dbReference type="RefSeq" id="XP_008721573.1">
    <property type="nucleotide sequence ID" value="XM_008723351.1"/>
</dbReference>
<dbReference type="InterPro" id="IPR011009">
    <property type="entry name" value="Kinase-like_dom_sf"/>
</dbReference>
<dbReference type="SUPFAM" id="SSF56112">
    <property type="entry name" value="Protein kinase-like (PK-like)"/>
    <property type="match status" value="1"/>
</dbReference>
<dbReference type="Proteomes" id="UP000030752">
    <property type="component" value="Unassembled WGS sequence"/>
</dbReference>
<dbReference type="STRING" id="1220924.W2RK83"/>
<dbReference type="GeneID" id="19976372"/>
<name>W2RK83_CYPE1</name>
<dbReference type="InterPro" id="IPR000719">
    <property type="entry name" value="Prot_kinase_dom"/>
</dbReference>
<dbReference type="GO" id="GO:0005524">
    <property type="term" value="F:ATP binding"/>
    <property type="evidence" value="ECO:0007669"/>
    <property type="project" value="InterPro"/>
</dbReference>
<dbReference type="HOGENOM" id="CLU_000288_31_7_1"/>
<dbReference type="EMBL" id="KB822725">
    <property type="protein sequence ID" value="ETN36755.1"/>
    <property type="molecule type" value="Genomic_DNA"/>
</dbReference>